<evidence type="ECO:0000259" key="2">
    <source>
        <dbReference type="Pfam" id="PF05685"/>
    </source>
</evidence>
<sequence>MSRAPSAPPVERRMSFEEYLRFDDGTDTRYELVRGVLVPMPTATAAHELLISFLAAMMMRFIAAHNLPYVVRVNAGVQTEEDTSRLPDIAVYDRHDWERLLKQGGPAVLRLGEPMRLVVEVTSENWKDDYYDKRAEYEQRRIPEYWIVDGRRKQVVALYLADGGTTYQEQVLKPGDVLASRVLAGLTLLVETILAPPMPEDLLREELQRLSQAAQEAALAQQRIEAERQRAEAERQRAEAERQRAEAAWQQAEAERQRAEAEQQRAEAERQRAEAAEARLQRLAARLRELGLDTNGA</sequence>
<feature type="region of interest" description="Disordered" evidence="1">
    <location>
        <begin position="230"/>
        <end position="275"/>
    </location>
</feature>
<feature type="compositionally biased region" description="Basic and acidic residues" evidence="1">
    <location>
        <begin position="230"/>
        <end position="245"/>
    </location>
</feature>
<proteinExistence type="predicted"/>
<dbReference type="Pfam" id="PF05685">
    <property type="entry name" value="Uma2"/>
    <property type="match status" value="1"/>
</dbReference>
<keyword evidence="4" id="KW-1185">Reference proteome</keyword>
<dbReference type="EMBL" id="CP002514">
    <property type="protein sequence ID" value="AEP12207.1"/>
    <property type="molecule type" value="Genomic_DNA"/>
</dbReference>
<accession>G2LHE4</accession>
<gene>
    <name evidence="3" type="ordered locus">Cabther_A1457</name>
</gene>
<dbReference type="InterPro" id="IPR012296">
    <property type="entry name" value="Nuclease_put_TT1808"/>
</dbReference>
<dbReference type="AlphaFoldDB" id="G2LHE4"/>
<evidence type="ECO:0000313" key="4">
    <source>
        <dbReference type="Proteomes" id="UP000006791"/>
    </source>
</evidence>
<dbReference type="CDD" id="cd06260">
    <property type="entry name" value="DUF820-like"/>
    <property type="match status" value="1"/>
</dbReference>
<feature type="domain" description="Putative restriction endonuclease" evidence="2">
    <location>
        <begin position="16"/>
        <end position="190"/>
    </location>
</feature>
<dbReference type="RefSeq" id="WP_014099944.1">
    <property type="nucleotide sequence ID" value="NC_016024.1"/>
</dbReference>
<dbReference type="InterPro" id="IPR008538">
    <property type="entry name" value="Uma2"/>
</dbReference>
<protein>
    <submittedName>
        <fullName evidence="3">Uncharacterized protein conserved in cyanobacteria</fullName>
    </submittedName>
</protein>
<dbReference type="SUPFAM" id="SSF52980">
    <property type="entry name" value="Restriction endonuclease-like"/>
    <property type="match status" value="1"/>
</dbReference>
<dbReference type="HOGENOM" id="CLU_076312_5_1_0"/>
<dbReference type="PANTHER" id="PTHR34107:SF2">
    <property type="entry name" value="SLL0888 PROTEIN"/>
    <property type="match status" value="1"/>
</dbReference>
<dbReference type="STRING" id="981222.Cabther_A1457"/>
<dbReference type="PANTHER" id="PTHR34107">
    <property type="entry name" value="SLL0198 PROTEIN-RELATED"/>
    <property type="match status" value="1"/>
</dbReference>
<dbReference type="InterPro" id="IPR011335">
    <property type="entry name" value="Restrct_endonuc-II-like"/>
</dbReference>
<feature type="compositionally biased region" description="Basic and acidic residues" evidence="1">
    <location>
        <begin position="253"/>
        <end position="275"/>
    </location>
</feature>
<evidence type="ECO:0000256" key="1">
    <source>
        <dbReference type="SAM" id="MobiDB-lite"/>
    </source>
</evidence>
<name>G2LHE4_CHLTF</name>
<evidence type="ECO:0000313" key="3">
    <source>
        <dbReference type="EMBL" id="AEP12207.1"/>
    </source>
</evidence>
<dbReference type="OrthoDB" id="428427at2"/>
<reference evidence="3 4" key="1">
    <citation type="journal article" date="2012" name="Environ. Microbiol.">
        <title>Complete genome of Candidatus Chloracidobacterium thermophilum, a chlorophyll-based photoheterotroph belonging to the phylum Acidobacteria.</title>
        <authorList>
            <person name="Garcia Costas A.M."/>
            <person name="Liu Z."/>
            <person name="Tomsho L.P."/>
            <person name="Schuster S.C."/>
            <person name="Ward D.M."/>
            <person name="Bryant D.A."/>
        </authorList>
    </citation>
    <scope>NUCLEOTIDE SEQUENCE [LARGE SCALE GENOMIC DNA]</scope>
    <source>
        <strain evidence="3 4">B</strain>
    </source>
</reference>
<organism evidence="3 4">
    <name type="scientific">Chloracidobacterium thermophilum (strain B)</name>
    <dbReference type="NCBI Taxonomy" id="981222"/>
    <lineage>
        <taxon>Bacteria</taxon>
        <taxon>Pseudomonadati</taxon>
        <taxon>Acidobacteriota</taxon>
        <taxon>Terriglobia</taxon>
        <taxon>Terriglobales</taxon>
        <taxon>Acidobacteriaceae</taxon>
        <taxon>Chloracidobacterium</taxon>
    </lineage>
</organism>
<dbReference type="Gene3D" id="3.90.1570.10">
    <property type="entry name" value="tt1808, chain A"/>
    <property type="match status" value="1"/>
</dbReference>
<dbReference type="Proteomes" id="UP000006791">
    <property type="component" value="Chromosome 1"/>
</dbReference>
<dbReference type="KEGG" id="ctm:Cabther_A1457"/>